<evidence type="ECO:0000256" key="2">
    <source>
        <dbReference type="ARBA" id="ARBA00023002"/>
    </source>
</evidence>
<dbReference type="CDD" id="cd05299">
    <property type="entry name" value="CtBP_dh"/>
    <property type="match status" value="1"/>
</dbReference>
<evidence type="ECO:0000313" key="7">
    <source>
        <dbReference type="EMBL" id="PKV76897.1"/>
    </source>
</evidence>
<dbReference type="SUPFAM" id="SSF52283">
    <property type="entry name" value="Formate/glycerate dehydrogenase catalytic domain-like"/>
    <property type="match status" value="1"/>
</dbReference>
<evidence type="ECO:0000256" key="3">
    <source>
        <dbReference type="ARBA" id="ARBA00023027"/>
    </source>
</evidence>
<dbReference type="FunFam" id="3.40.50.720:FF:000041">
    <property type="entry name" value="D-3-phosphoglycerate dehydrogenase"/>
    <property type="match status" value="1"/>
</dbReference>
<proteinExistence type="inferred from homology"/>
<dbReference type="OrthoDB" id="117809at2"/>
<dbReference type="InterPro" id="IPR029753">
    <property type="entry name" value="D-isomer_DH_CS"/>
</dbReference>
<dbReference type="Pfam" id="PF02826">
    <property type="entry name" value="2-Hacid_dh_C"/>
    <property type="match status" value="1"/>
</dbReference>
<dbReference type="PROSITE" id="PS00670">
    <property type="entry name" value="D_2_HYDROXYACID_DH_2"/>
    <property type="match status" value="1"/>
</dbReference>
<dbReference type="PROSITE" id="PS00671">
    <property type="entry name" value="D_2_HYDROXYACID_DH_3"/>
    <property type="match status" value="1"/>
</dbReference>
<dbReference type="RefSeq" id="WP_143876241.1">
    <property type="nucleotide sequence ID" value="NZ_PJMW01000003.1"/>
</dbReference>
<dbReference type="GO" id="GO:0006564">
    <property type="term" value="P:L-serine biosynthetic process"/>
    <property type="evidence" value="ECO:0007669"/>
    <property type="project" value="UniProtKB-ARBA"/>
</dbReference>
<organism evidence="7 8">
    <name type="scientific">Nocardia fluminea</name>
    <dbReference type="NCBI Taxonomy" id="134984"/>
    <lineage>
        <taxon>Bacteria</taxon>
        <taxon>Bacillati</taxon>
        <taxon>Actinomycetota</taxon>
        <taxon>Actinomycetes</taxon>
        <taxon>Mycobacteriales</taxon>
        <taxon>Nocardiaceae</taxon>
        <taxon>Nocardia</taxon>
    </lineage>
</organism>
<dbReference type="AlphaFoldDB" id="A0A2N3V5I3"/>
<evidence type="ECO:0000259" key="6">
    <source>
        <dbReference type="Pfam" id="PF02826"/>
    </source>
</evidence>
<comment type="similarity">
    <text evidence="1 4">Belongs to the D-isomer specific 2-hydroxyacid dehydrogenase family.</text>
</comment>
<dbReference type="Proteomes" id="UP000233766">
    <property type="component" value="Unassembled WGS sequence"/>
</dbReference>
<keyword evidence="2 4" id="KW-0560">Oxidoreductase</keyword>
<comment type="caution">
    <text evidence="7">The sequence shown here is derived from an EMBL/GenBank/DDBJ whole genome shotgun (WGS) entry which is preliminary data.</text>
</comment>
<dbReference type="InterPro" id="IPR006139">
    <property type="entry name" value="D-isomer_2_OHA_DH_cat_dom"/>
</dbReference>
<dbReference type="PANTHER" id="PTHR42789">
    <property type="entry name" value="D-ISOMER SPECIFIC 2-HYDROXYACID DEHYDROGENASE FAMILY PROTEIN (AFU_ORTHOLOGUE AFUA_6G10090)"/>
    <property type="match status" value="1"/>
</dbReference>
<dbReference type="InterPro" id="IPR043322">
    <property type="entry name" value="CtBP"/>
</dbReference>
<dbReference type="GO" id="GO:0047545">
    <property type="term" value="F:(S)-2-hydroxyglutarate dehydrogenase activity"/>
    <property type="evidence" value="ECO:0007669"/>
    <property type="project" value="UniProtKB-ARBA"/>
</dbReference>
<accession>A0A2N3V5I3</accession>
<sequence>MSYRVLITDHPAATIEVERAVFDAAGVDIVVAESTDPEALAALAVDVDAIATCFAKVTAAVLDNAPRCRTVARFGVGVDNIDVARASELGIVVTNVPVYCIDEVADHTLMLLLALARRLVPFAVDTAAGHWNRGLAPVPIRLRGKTFGIVGAGAIGSALIPRVTALGMTVLTLDRHGVDIEGATAVSSLDELLVAADVVSLHLPLTTATHHLIGARELDLMKPTALLLNTSRGGLIDTAALTAALSEGRLGGAGLDVTEPEPLAADHRLREMPGVVLTPHYAFSSDGSMADLSRIAAEHVLDVFAGRRPTSIVNAEVLSSAALRAAELA</sequence>
<reference evidence="7 8" key="1">
    <citation type="submission" date="2017-12" db="EMBL/GenBank/DDBJ databases">
        <title>Sequencing the genomes of 1000 Actinobacteria strains.</title>
        <authorList>
            <person name="Klenk H.-P."/>
        </authorList>
    </citation>
    <scope>NUCLEOTIDE SEQUENCE [LARGE SCALE GENOMIC DNA]</scope>
    <source>
        <strain evidence="7 8">DSM 44489</strain>
    </source>
</reference>
<protein>
    <submittedName>
        <fullName evidence="7">D-3-phosphoglycerate dehydrogenase</fullName>
    </submittedName>
</protein>
<keyword evidence="8" id="KW-1185">Reference proteome</keyword>
<dbReference type="EMBL" id="PJMW01000003">
    <property type="protein sequence ID" value="PKV76897.1"/>
    <property type="molecule type" value="Genomic_DNA"/>
</dbReference>
<evidence type="ECO:0000256" key="1">
    <source>
        <dbReference type="ARBA" id="ARBA00005854"/>
    </source>
</evidence>
<evidence type="ECO:0000313" key="8">
    <source>
        <dbReference type="Proteomes" id="UP000233766"/>
    </source>
</evidence>
<dbReference type="SUPFAM" id="SSF51735">
    <property type="entry name" value="NAD(P)-binding Rossmann-fold domains"/>
    <property type="match status" value="1"/>
</dbReference>
<dbReference type="Gene3D" id="3.40.50.720">
    <property type="entry name" value="NAD(P)-binding Rossmann-like Domain"/>
    <property type="match status" value="2"/>
</dbReference>
<dbReference type="InterPro" id="IPR006140">
    <property type="entry name" value="D-isomer_DH_NAD-bd"/>
</dbReference>
<keyword evidence="3" id="KW-0520">NAD</keyword>
<dbReference type="GO" id="GO:0003714">
    <property type="term" value="F:transcription corepressor activity"/>
    <property type="evidence" value="ECO:0007669"/>
    <property type="project" value="InterPro"/>
</dbReference>
<dbReference type="Pfam" id="PF00389">
    <property type="entry name" value="2-Hacid_dh"/>
    <property type="match status" value="1"/>
</dbReference>
<feature type="domain" description="D-isomer specific 2-hydroxyacid dehydrogenase catalytic" evidence="5">
    <location>
        <begin position="6"/>
        <end position="314"/>
    </location>
</feature>
<feature type="domain" description="D-isomer specific 2-hydroxyacid dehydrogenase NAD-binding" evidence="6">
    <location>
        <begin position="109"/>
        <end position="282"/>
    </location>
</feature>
<name>A0A2N3V5I3_9NOCA</name>
<dbReference type="GO" id="GO:0051287">
    <property type="term" value="F:NAD binding"/>
    <property type="evidence" value="ECO:0007669"/>
    <property type="project" value="InterPro"/>
</dbReference>
<evidence type="ECO:0000256" key="4">
    <source>
        <dbReference type="RuleBase" id="RU003719"/>
    </source>
</evidence>
<gene>
    <name evidence="7" type="ORF">ATK86_7304</name>
</gene>
<evidence type="ECO:0000259" key="5">
    <source>
        <dbReference type="Pfam" id="PF00389"/>
    </source>
</evidence>
<dbReference type="InterPro" id="IPR050857">
    <property type="entry name" value="D-2-hydroxyacid_DH"/>
</dbReference>
<dbReference type="PANTHER" id="PTHR42789:SF1">
    <property type="entry name" value="D-ISOMER SPECIFIC 2-HYDROXYACID DEHYDROGENASE FAMILY PROTEIN (AFU_ORTHOLOGUE AFUA_6G10090)"/>
    <property type="match status" value="1"/>
</dbReference>
<dbReference type="InterPro" id="IPR036291">
    <property type="entry name" value="NAD(P)-bd_dom_sf"/>
</dbReference>
<dbReference type="GO" id="GO:0004617">
    <property type="term" value="F:phosphoglycerate dehydrogenase activity"/>
    <property type="evidence" value="ECO:0007669"/>
    <property type="project" value="UniProtKB-ARBA"/>
</dbReference>